<keyword evidence="2" id="KW-0472">Membrane</keyword>
<proteinExistence type="predicted"/>
<sequence length="248" mass="27902">MNKLLTIFILTIHLSAWANDQRFSAANEQYSKNEFEQAATAYEDILKTGVESEALYFNLGNAYYKQGQLPQAILNYERALLLDPDDKDILYNLELANSQTADRIVPLGEFFLTAWIKGIINKGTSDFWAWTAIWAFLICVIFAAVYVYMTNPGVKKGAFYTSMIMLLVVILSVTFASTQKQQLTERKYGIVFTPSVTVKSSPDISGTDIFVIHEGVKVKILEKLGSWNKIQLKDGSEGWLQESAVVII</sequence>
<dbReference type="Gene3D" id="1.25.40.10">
    <property type="entry name" value="Tetratricopeptide repeat domain"/>
    <property type="match status" value="1"/>
</dbReference>
<keyword evidence="3" id="KW-0732">Signal</keyword>
<name>A0A2W7PXY0_9BACT</name>
<feature type="chain" id="PRO_5015919275" evidence="3">
    <location>
        <begin position="19"/>
        <end position="248"/>
    </location>
</feature>
<organism evidence="5 6">
    <name type="scientific">Breznakibacter xylanolyticus</name>
    <dbReference type="NCBI Taxonomy" id="990"/>
    <lineage>
        <taxon>Bacteria</taxon>
        <taxon>Pseudomonadati</taxon>
        <taxon>Bacteroidota</taxon>
        <taxon>Bacteroidia</taxon>
        <taxon>Marinilabiliales</taxon>
        <taxon>Marinilabiliaceae</taxon>
        <taxon>Breznakibacter</taxon>
    </lineage>
</organism>
<dbReference type="EMBL" id="QKZK01000020">
    <property type="protein sequence ID" value="PZX14409.1"/>
    <property type="molecule type" value="Genomic_DNA"/>
</dbReference>
<dbReference type="AlphaFoldDB" id="A0A2W7PXY0"/>
<keyword evidence="2" id="KW-0812">Transmembrane</keyword>
<accession>A0A2W7PXY0</accession>
<dbReference type="Pfam" id="PF13414">
    <property type="entry name" value="TPR_11"/>
    <property type="match status" value="1"/>
</dbReference>
<feature type="transmembrane region" description="Helical" evidence="2">
    <location>
        <begin position="127"/>
        <end position="149"/>
    </location>
</feature>
<keyword evidence="6" id="KW-1185">Reference proteome</keyword>
<feature type="repeat" description="TPR" evidence="1">
    <location>
        <begin position="53"/>
        <end position="86"/>
    </location>
</feature>
<feature type="domain" description="SH3b" evidence="4">
    <location>
        <begin position="186"/>
        <end position="248"/>
    </location>
</feature>
<dbReference type="PROSITE" id="PS50293">
    <property type="entry name" value="TPR_REGION"/>
    <property type="match status" value="1"/>
</dbReference>
<dbReference type="OrthoDB" id="127293at2"/>
<keyword evidence="2" id="KW-1133">Transmembrane helix</keyword>
<dbReference type="PROSITE" id="PS50005">
    <property type="entry name" value="TPR"/>
    <property type="match status" value="1"/>
</dbReference>
<dbReference type="InterPro" id="IPR003646">
    <property type="entry name" value="SH3-like_bac-type"/>
</dbReference>
<comment type="caution">
    <text evidence="5">The sequence shown here is derived from an EMBL/GenBank/DDBJ whole genome shotgun (WGS) entry which is preliminary data.</text>
</comment>
<dbReference type="RefSeq" id="WP_111446277.1">
    <property type="nucleotide sequence ID" value="NZ_QKZK01000020.1"/>
</dbReference>
<dbReference type="InterPro" id="IPR019734">
    <property type="entry name" value="TPR_rpt"/>
</dbReference>
<dbReference type="SMART" id="SM00028">
    <property type="entry name" value="TPR"/>
    <property type="match status" value="1"/>
</dbReference>
<reference evidence="5 6" key="1">
    <citation type="submission" date="2018-06" db="EMBL/GenBank/DDBJ databases">
        <title>Genomic Encyclopedia of Archaeal and Bacterial Type Strains, Phase II (KMG-II): from individual species to whole genera.</title>
        <authorList>
            <person name="Goeker M."/>
        </authorList>
    </citation>
    <scope>NUCLEOTIDE SEQUENCE [LARGE SCALE GENOMIC DNA]</scope>
    <source>
        <strain evidence="5 6">DSM 6779</strain>
    </source>
</reference>
<evidence type="ECO:0000256" key="2">
    <source>
        <dbReference type="SAM" id="Phobius"/>
    </source>
</evidence>
<dbReference type="PROSITE" id="PS51781">
    <property type="entry name" value="SH3B"/>
    <property type="match status" value="1"/>
</dbReference>
<dbReference type="Gene3D" id="2.30.30.40">
    <property type="entry name" value="SH3 Domains"/>
    <property type="match status" value="1"/>
</dbReference>
<evidence type="ECO:0000313" key="5">
    <source>
        <dbReference type="EMBL" id="PZX14409.1"/>
    </source>
</evidence>
<evidence type="ECO:0000256" key="3">
    <source>
        <dbReference type="SAM" id="SignalP"/>
    </source>
</evidence>
<evidence type="ECO:0000256" key="1">
    <source>
        <dbReference type="PROSITE-ProRule" id="PRU00339"/>
    </source>
</evidence>
<dbReference type="Proteomes" id="UP000249239">
    <property type="component" value="Unassembled WGS sequence"/>
</dbReference>
<gene>
    <name evidence="5" type="ORF">LX69_02422</name>
</gene>
<dbReference type="SUPFAM" id="SSF48452">
    <property type="entry name" value="TPR-like"/>
    <property type="match status" value="1"/>
</dbReference>
<feature type="signal peptide" evidence="3">
    <location>
        <begin position="1"/>
        <end position="18"/>
    </location>
</feature>
<evidence type="ECO:0000313" key="6">
    <source>
        <dbReference type="Proteomes" id="UP000249239"/>
    </source>
</evidence>
<dbReference type="InterPro" id="IPR011990">
    <property type="entry name" value="TPR-like_helical_dom_sf"/>
</dbReference>
<keyword evidence="1" id="KW-0802">TPR repeat</keyword>
<dbReference type="Pfam" id="PF08239">
    <property type="entry name" value="SH3_3"/>
    <property type="match status" value="1"/>
</dbReference>
<evidence type="ECO:0000259" key="4">
    <source>
        <dbReference type="PROSITE" id="PS51781"/>
    </source>
</evidence>
<protein>
    <submittedName>
        <fullName evidence="5">SH3 domain-containing protein</fullName>
    </submittedName>
</protein>
<feature type="transmembrane region" description="Helical" evidence="2">
    <location>
        <begin position="158"/>
        <end position="177"/>
    </location>
</feature>